<protein>
    <submittedName>
        <fullName evidence="5">Putative ABC transporter ATP-binding protein</fullName>
    </submittedName>
</protein>
<feature type="domain" description="ABC transporter" evidence="4">
    <location>
        <begin position="1"/>
        <end position="216"/>
    </location>
</feature>
<dbReference type="AlphaFoldDB" id="A0A498QW53"/>
<dbReference type="GO" id="GO:0098796">
    <property type="term" value="C:membrane protein complex"/>
    <property type="evidence" value="ECO:0007669"/>
    <property type="project" value="UniProtKB-ARBA"/>
</dbReference>
<evidence type="ECO:0000259" key="4">
    <source>
        <dbReference type="PROSITE" id="PS50893"/>
    </source>
</evidence>
<dbReference type="Gene3D" id="3.40.50.300">
    <property type="entry name" value="P-loop containing nucleotide triphosphate hydrolases"/>
    <property type="match status" value="1"/>
</dbReference>
<evidence type="ECO:0000256" key="2">
    <source>
        <dbReference type="ARBA" id="ARBA00022741"/>
    </source>
</evidence>
<dbReference type="EMBL" id="UPHU01000001">
    <property type="protein sequence ID" value="VBA56236.1"/>
    <property type="molecule type" value="Genomic_DNA"/>
</dbReference>
<dbReference type="Pfam" id="PF00005">
    <property type="entry name" value="ABC_tran"/>
    <property type="match status" value="1"/>
</dbReference>
<evidence type="ECO:0000313" key="5">
    <source>
        <dbReference type="EMBL" id="VBA56236.1"/>
    </source>
</evidence>
<name>A0A498QW53_9MYCO</name>
<dbReference type="PROSITE" id="PS50893">
    <property type="entry name" value="ABC_TRANSPORTER_2"/>
    <property type="match status" value="1"/>
</dbReference>
<dbReference type="GO" id="GO:0016887">
    <property type="term" value="F:ATP hydrolysis activity"/>
    <property type="evidence" value="ECO:0007669"/>
    <property type="project" value="InterPro"/>
</dbReference>
<evidence type="ECO:0000256" key="3">
    <source>
        <dbReference type="ARBA" id="ARBA00022840"/>
    </source>
</evidence>
<accession>A0A498QW53</accession>
<dbReference type="InterPro" id="IPR017911">
    <property type="entry name" value="MacB-like_ATP-bd"/>
</dbReference>
<keyword evidence="1" id="KW-0813">Transport</keyword>
<dbReference type="SMART" id="SM00382">
    <property type="entry name" value="AAA"/>
    <property type="match status" value="1"/>
</dbReference>
<keyword evidence="3 5" id="KW-0067">ATP-binding</keyword>
<organism evidence="5 6">
    <name type="scientific">Mycobacterium pseudokansasii</name>
    <dbReference type="NCBI Taxonomy" id="2341080"/>
    <lineage>
        <taxon>Bacteria</taxon>
        <taxon>Bacillati</taxon>
        <taxon>Actinomycetota</taxon>
        <taxon>Actinomycetes</taxon>
        <taxon>Mycobacteriales</taxon>
        <taxon>Mycobacteriaceae</taxon>
        <taxon>Mycobacterium</taxon>
    </lineage>
</organism>
<dbReference type="GO" id="GO:0005524">
    <property type="term" value="F:ATP binding"/>
    <property type="evidence" value="ECO:0007669"/>
    <property type="project" value="UniProtKB-KW"/>
</dbReference>
<gene>
    <name evidence="5" type="ORF">LAUMK142_05453</name>
</gene>
<dbReference type="InterPro" id="IPR017871">
    <property type="entry name" value="ABC_transporter-like_CS"/>
</dbReference>
<dbReference type="FunFam" id="3.40.50.300:FF:000032">
    <property type="entry name" value="Export ABC transporter ATP-binding protein"/>
    <property type="match status" value="1"/>
</dbReference>
<dbReference type="PROSITE" id="PS00211">
    <property type="entry name" value="ABC_TRANSPORTER_1"/>
    <property type="match status" value="1"/>
</dbReference>
<proteinExistence type="predicted"/>
<keyword evidence="2" id="KW-0547">Nucleotide-binding</keyword>
<dbReference type="InterPro" id="IPR003439">
    <property type="entry name" value="ABC_transporter-like_ATP-bd"/>
</dbReference>
<dbReference type="InterPro" id="IPR003593">
    <property type="entry name" value="AAA+_ATPase"/>
</dbReference>
<dbReference type="RefSeq" id="WP_243410756.1">
    <property type="nucleotide sequence ID" value="NZ_UPHN01000182.1"/>
</dbReference>
<reference evidence="5 6" key="1">
    <citation type="submission" date="2018-09" db="EMBL/GenBank/DDBJ databases">
        <authorList>
            <person name="Tagini F."/>
        </authorList>
    </citation>
    <scope>NUCLEOTIDE SEQUENCE [LARGE SCALE GENOMIC DNA]</scope>
    <source>
        <strain evidence="5 6">MK142</strain>
    </source>
</reference>
<dbReference type="CDD" id="cd03255">
    <property type="entry name" value="ABC_MJ0796_LolCDE_FtsE"/>
    <property type="match status" value="1"/>
</dbReference>
<dbReference type="SUPFAM" id="SSF52540">
    <property type="entry name" value="P-loop containing nucleoside triphosphate hydrolases"/>
    <property type="match status" value="1"/>
</dbReference>
<evidence type="ECO:0000256" key="1">
    <source>
        <dbReference type="ARBA" id="ARBA00022448"/>
    </source>
</evidence>
<dbReference type="PANTHER" id="PTHR24220:SF686">
    <property type="entry name" value="BLL7988 PROTEIN"/>
    <property type="match status" value="1"/>
</dbReference>
<dbReference type="InterPro" id="IPR027417">
    <property type="entry name" value="P-loop_NTPase"/>
</dbReference>
<dbReference type="PANTHER" id="PTHR24220">
    <property type="entry name" value="IMPORT ATP-BINDING PROTEIN"/>
    <property type="match status" value="1"/>
</dbReference>
<keyword evidence="6" id="KW-1185">Reference proteome</keyword>
<evidence type="ECO:0000313" key="6">
    <source>
        <dbReference type="Proteomes" id="UP000268285"/>
    </source>
</evidence>
<dbReference type="GO" id="GO:0005886">
    <property type="term" value="C:plasma membrane"/>
    <property type="evidence" value="ECO:0007669"/>
    <property type="project" value="TreeGrafter"/>
</dbReference>
<dbReference type="Proteomes" id="UP000268285">
    <property type="component" value="Unassembled WGS sequence"/>
</dbReference>
<sequence>MDALKDVNLEIWPGEFVVILGPSGSGKTTLLNLVGGIEVPTCGRILVSGNDIATLNARKRTAYRRDQVGFVFQFFNLVATLTALENVEIIAELVGEDCAQRSREALEKVDLADLADRFPGQMSGGQQQRAAIARAIVKQPPLLLCDEPTGSLDLTTARQVLAMLRELAREGRHTVLLVTHNSAIAKIADRVVWLRSGRIARQERVAALVSAQELDW</sequence>
<dbReference type="InterPro" id="IPR015854">
    <property type="entry name" value="ABC_transpr_LolD-like"/>
</dbReference>
<dbReference type="GO" id="GO:0022857">
    <property type="term" value="F:transmembrane transporter activity"/>
    <property type="evidence" value="ECO:0007669"/>
    <property type="project" value="TreeGrafter"/>
</dbReference>